<keyword evidence="3" id="KW-1185">Reference proteome</keyword>
<dbReference type="AlphaFoldDB" id="A0A2J6SUI9"/>
<dbReference type="InterPro" id="IPR011333">
    <property type="entry name" value="SKP1/BTB/POZ_sf"/>
</dbReference>
<organism evidence="2 3">
    <name type="scientific">Hyaloscypha bicolor E</name>
    <dbReference type="NCBI Taxonomy" id="1095630"/>
    <lineage>
        <taxon>Eukaryota</taxon>
        <taxon>Fungi</taxon>
        <taxon>Dikarya</taxon>
        <taxon>Ascomycota</taxon>
        <taxon>Pezizomycotina</taxon>
        <taxon>Leotiomycetes</taxon>
        <taxon>Helotiales</taxon>
        <taxon>Hyaloscyphaceae</taxon>
        <taxon>Hyaloscypha</taxon>
        <taxon>Hyaloscypha bicolor</taxon>
    </lineage>
</organism>
<dbReference type="GeneID" id="36595371"/>
<sequence length="306" mass="35152">MATRGKYDLYVHGEPNHPHANRDLGGNFVLFYVGEDEDEASVHEKKLREHSQLFDNAFKLPRSELLPFLQHHLGERVSLSQYTGAIRLKHFHFRTKDMNTLIEWLYCSSLPMAMKFKDFCCLYYLASKFRMHKLLSELMDYIKTLHLDSGKVFEPTQISHIFKNRDAGGGQLWEYCAKQTIGCLAWGKERSSWVSEFKEVCRVNLDLGPALFQVLLASGKSIYKEQHGKACCARSSEAKTKKSMEGELSDVEESEAKKLRKVWPKKSAPRRSIDKKDRYSGQRRVANSVLEANEIARRLVEDGGIA</sequence>
<dbReference type="EMBL" id="KZ613865">
    <property type="protein sequence ID" value="PMD54343.1"/>
    <property type="molecule type" value="Genomic_DNA"/>
</dbReference>
<dbReference type="RefSeq" id="XP_024731247.1">
    <property type="nucleotide sequence ID" value="XM_024887295.1"/>
</dbReference>
<proteinExistence type="predicted"/>
<feature type="region of interest" description="Disordered" evidence="1">
    <location>
        <begin position="243"/>
        <end position="279"/>
    </location>
</feature>
<evidence type="ECO:0000313" key="2">
    <source>
        <dbReference type="EMBL" id="PMD54343.1"/>
    </source>
</evidence>
<evidence type="ECO:0000313" key="3">
    <source>
        <dbReference type="Proteomes" id="UP000235371"/>
    </source>
</evidence>
<dbReference type="OrthoDB" id="1022638at2759"/>
<dbReference type="Proteomes" id="UP000235371">
    <property type="component" value="Unassembled WGS sequence"/>
</dbReference>
<dbReference type="InParanoid" id="A0A2J6SUI9"/>
<dbReference type="Gene3D" id="3.30.710.10">
    <property type="entry name" value="Potassium Channel Kv1.1, Chain A"/>
    <property type="match status" value="1"/>
</dbReference>
<reference evidence="2 3" key="1">
    <citation type="submission" date="2016-04" db="EMBL/GenBank/DDBJ databases">
        <title>A degradative enzymes factory behind the ericoid mycorrhizal symbiosis.</title>
        <authorList>
            <consortium name="DOE Joint Genome Institute"/>
            <person name="Martino E."/>
            <person name="Morin E."/>
            <person name="Grelet G."/>
            <person name="Kuo A."/>
            <person name="Kohler A."/>
            <person name="Daghino S."/>
            <person name="Barry K."/>
            <person name="Choi C."/>
            <person name="Cichocki N."/>
            <person name="Clum A."/>
            <person name="Copeland A."/>
            <person name="Hainaut M."/>
            <person name="Haridas S."/>
            <person name="Labutti K."/>
            <person name="Lindquist E."/>
            <person name="Lipzen A."/>
            <person name="Khouja H.-R."/>
            <person name="Murat C."/>
            <person name="Ohm R."/>
            <person name="Olson A."/>
            <person name="Spatafora J."/>
            <person name="Veneault-Fourrey C."/>
            <person name="Henrissat B."/>
            <person name="Grigoriev I."/>
            <person name="Martin F."/>
            <person name="Perotto S."/>
        </authorList>
    </citation>
    <scope>NUCLEOTIDE SEQUENCE [LARGE SCALE GENOMIC DNA]</scope>
    <source>
        <strain evidence="2 3">E</strain>
    </source>
</reference>
<name>A0A2J6SUI9_9HELO</name>
<evidence type="ECO:0000256" key="1">
    <source>
        <dbReference type="SAM" id="MobiDB-lite"/>
    </source>
</evidence>
<evidence type="ECO:0008006" key="4">
    <source>
        <dbReference type="Google" id="ProtNLM"/>
    </source>
</evidence>
<feature type="compositionally biased region" description="Basic residues" evidence="1">
    <location>
        <begin position="258"/>
        <end position="269"/>
    </location>
</feature>
<accession>A0A2J6SUI9</accession>
<protein>
    <recommendedName>
        <fullName evidence="4">BTB domain-containing protein</fullName>
    </recommendedName>
</protein>
<gene>
    <name evidence="2" type="ORF">K444DRAFT_667437</name>
</gene>